<keyword evidence="2" id="KW-0694">RNA-binding</keyword>
<feature type="region of interest" description="Disordered" evidence="3">
    <location>
        <begin position="1"/>
        <end position="20"/>
    </location>
</feature>
<sequence length="362" mass="39680">MADEYDIYGDENFGDLQNEDLFEDVVTDSPARSSKRAKTESSGTGQGDDDLFDDFGEYDKEFKDVNNQNMTQQADSSQGDNASKQSPPNARKLNAAPPQSQQQHQQQQYQYRPTSQHQVKDTSENTAPASKREQSTSMSQLRGRETHPTSALYVGELDWWVTDDDLKEPIMNVGIGAELKDITFYEHKVNGKSRGIAFLDFTTEEACSRAKAALEQTDYYGKLPVVSYTSAQNPFKHIPKEPVPKSQRMQQQQMMGRPGMNTNPQQMMQGGGFNPMMAAGGFMNPYGGFPNPMMAANFMGNTGGGGRGNMRGGSQGNYMNRGGRGGGMMGYGDGTGFNNAAGYPGMHINPAFFDQQGYGQGG</sequence>
<reference evidence="5" key="1">
    <citation type="submission" date="2021-06" db="EMBL/GenBank/DDBJ databases">
        <authorList>
            <consortium name="DOE Joint Genome Institute"/>
            <person name="Mondo S.J."/>
            <person name="Amses K.R."/>
            <person name="Simmons D.R."/>
            <person name="Longcore J.E."/>
            <person name="Seto K."/>
            <person name="Alves G.H."/>
            <person name="Bonds A.E."/>
            <person name="Quandt C.A."/>
            <person name="Davis W.J."/>
            <person name="Chang Y."/>
            <person name="Letcher P.M."/>
            <person name="Powell M.J."/>
            <person name="Kuo A."/>
            <person name="Labutti K."/>
            <person name="Pangilinan J."/>
            <person name="Andreopoulos W."/>
            <person name="Tritt A."/>
            <person name="Riley R."/>
            <person name="Hundley H."/>
            <person name="Johnson J."/>
            <person name="Lipzen A."/>
            <person name="Barry K."/>
            <person name="Berbee M.L."/>
            <person name="Buchler N.E."/>
            <person name="Grigoriev I.V."/>
            <person name="Spatafora J.W."/>
            <person name="Stajich J.E."/>
            <person name="James T.Y."/>
        </authorList>
    </citation>
    <scope>NUCLEOTIDE SEQUENCE</scope>
    <source>
        <strain evidence="5">AG</strain>
    </source>
</reference>
<keyword evidence="6" id="KW-1185">Reference proteome</keyword>
<evidence type="ECO:0000259" key="4">
    <source>
        <dbReference type="PROSITE" id="PS50102"/>
    </source>
</evidence>
<dbReference type="InterPro" id="IPR034772">
    <property type="entry name" value="CPSF6/7"/>
</dbReference>
<comment type="similarity">
    <text evidence="1">Belongs to the RRM CPSF6/7 family.</text>
</comment>
<feature type="region of interest" description="Disordered" evidence="3">
    <location>
        <begin position="25"/>
        <end position="147"/>
    </location>
</feature>
<dbReference type="RefSeq" id="XP_051449635.1">
    <property type="nucleotide sequence ID" value="XM_051585012.1"/>
</dbReference>
<dbReference type="InterPro" id="IPR012677">
    <property type="entry name" value="Nucleotide-bd_a/b_plait_sf"/>
</dbReference>
<evidence type="ECO:0000313" key="6">
    <source>
        <dbReference type="Proteomes" id="UP001206595"/>
    </source>
</evidence>
<organism evidence="5 6">
    <name type="scientific">Umbelopsis ramanniana AG</name>
    <dbReference type="NCBI Taxonomy" id="1314678"/>
    <lineage>
        <taxon>Eukaryota</taxon>
        <taxon>Fungi</taxon>
        <taxon>Fungi incertae sedis</taxon>
        <taxon>Mucoromycota</taxon>
        <taxon>Mucoromycotina</taxon>
        <taxon>Umbelopsidomycetes</taxon>
        <taxon>Umbelopsidales</taxon>
        <taxon>Umbelopsidaceae</taxon>
        <taxon>Umbelopsis</taxon>
    </lineage>
</organism>
<feature type="domain" description="RRM" evidence="4">
    <location>
        <begin position="150"/>
        <end position="231"/>
    </location>
</feature>
<dbReference type="InterPro" id="IPR035979">
    <property type="entry name" value="RBD_domain_sf"/>
</dbReference>
<name>A0AAD5EIS8_UMBRA</name>
<comment type="caution">
    <text evidence="5">The sequence shown here is derived from an EMBL/GenBank/DDBJ whole genome shotgun (WGS) entry which is preliminary data.</text>
</comment>
<dbReference type="PROSITE" id="PS50102">
    <property type="entry name" value="RRM"/>
    <property type="match status" value="1"/>
</dbReference>
<dbReference type="Pfam" id="PF00076">
    <property type="entry name" value="RRM_1"/>
    <property type="match status" value="1"/>
</dbReference>
<dbReference type="GeneID" id="75910362"/>
<evidence type="ECO:0000256" key="2">
    <source>
        <dbReference type="PROSITE-ProRule" id="PRU00176"/>
    </source>
</evidence>
<dbReference type="Gene3D" id="3.30.70.330">
    <property type="match status" value="1"/>
</dbReference>
<evidence type="ECO:0000256" key="3">
    <source>
        <dbReference type="SAM" id="MobiDB-lite"/>
    </source>
</evidence>
<dbReference type="GO" id="GO:0005634">
    <property type="term" value="C:nucleus"/>
    <property type="evidence" value="ECO:0007669"/>
    <property type="project" value="UniProtKB-SubCell"/>
</dbReference>
<dbReference type="InterPro" id="IPR000504">
    <property type="entry name" value="RRM_dom"/>
</dbReference>
<accession>A0AAD5EIS8</accession>
<proteinExistence type="inferred from homology"/>
<feature type="compositionally biased region" description="Polar residues" evidence="3">
    <location>
        <begin position="65"/>
        <end position="88"/>
    </location>
</feature>
<dbReference type="GO" id="GO:0003723">
    <property type="term" value="F:RNA binding"/>
    <property type="evidence" value="ECO:0007669"/>
    <property type="project" value="UniProtKB-UniRule"/>
</dbReference>
<feature type="compositionally biased region" description="Acidic residues" evidence="3">
    <location>
        <begin position="47"/>
        <end position="56"/>
    </location>
</feature>
<feature type="compositionally biased region" description="Low complexity" evidence="3">
    <location>
        <begin position="98"/>
        <end position="117"/>
    </location>
</feature>
<dbReference type="AlphaFoldDB" id="A0AAD5EIS8"/>
<reference evidence="5" key="2">
    <citation type="journal article" date="2022" name="Proc. Natl. Acad. Sci. U.S.A.">
        <title>Diploid-dominant life cycles characterize the early evolution of Fungi.</title>
        <authorList>
            <person name="Amses K.R."/>
            <person name="Simmons D.R."/>
            <person name="Longcore J.E."/>
            <person name="Mondo S.J."/>
            <person name="Seto K."/>
            <person name="Jeronimo G.H."/>
            <person name="Bonds A.E."/>
            <person name="Quandt C.A."/>
            <person name="Davis W.J."/>
            <person name="Chang Y."/>
            <person name="Federici B.A."/>
            <person name="Kuo A."/>
            <person name="LaButti K."/>
            <person name="Pangilinan J."/>
            <person name="Andreopoulos W."/>
            <person name="Tritt A."/>
            <person name="Riley R."/>
            <person name="Hundley H."/>
            <person name="Johnson J."/>
            <person name="Lipzen A."/>
            <person name="Barry K."/>
            <person name="Lang B.F."/>
            <person name="Cuomo C.A."/>
            <person name="Buchler N.E."/>
            <person name="Grigoriev I.V."/>
            <person name="Spatafora J.W."/>
            <person name="Stajich J.E."/>
            <person name="James T.Y."/>
        </authorList>
    </citation>
    <scope>NUCLEOTIDE SEQUENCE</scope>
    <source>
        <strain evidence="5">AG</strain>
    </source>
</reference>
<dbReference type="EMBL" id="MU620892">
    <property type="protein sequence ID" value="KAI8584631.1"/>
    <property type="molecule type" value="Genomic_DNA"/>
</dbReference>
<dbReference type="Proteomes" id="UP001206595">
    <property type="component" value="Unassembled WGS sequence"/>
</dbReference>
<evidence type="ECO:0000313" key="5">
    <source>
        <dbReference type="EMBL" id="KAI8584631.1"/>
    </source>
</evidence>
<evidence type="ECO:0000256" key="1">
    <source>
        <dbReference type="ARBA" id="ARBA00006265"/>
    </source>
</evidence>
<dbReference type="PANTHER" id="PTHR23204">
    <property type="entry name" value="CLEAVAGE AND POLYADENYLATION SPECIFIC FACTOR"/>
    <property type="match status" value="1"/>
</dbReference>
<protein>
    <recommendedName>
        <fullName evidence="4">RRM domain-containing protein</fullName>
    </recommendedName>
</protein>
<dbReference type="SMART" id="SM00360">
    <property type="entry name" value="RRM"/>
    <property type="match status" value="1"/>
</dbReference>
<dbReference type="GO" id="GO:0006397">
    <property type="term" value="P:mRNA processing"/>
    <property type="evidence" value="ECO:0007669"/>
    <property type="project" value="UniProtKB-KW"/>
</dbReference>
<gene>
    <name evidence="5" type="ORF">K450DRAFT_217215</name>
</gene>
<dbReference type="SUPFAM" id="SSF54928">
    <property type="entry name" value="RNA-binding domain, RBD"/>
    <property type="match status" value="1"/>
</dbReference>